<evidence type="ECO:0000256" key="1">
    <source>
        <dbReference type="ARBA" id="ARBA00004141"/>
    </source>
</evidence>
<dbReference type="Proteomes" id="UP000730739">
    <property type="component" value="Unassembled WGS sequence"/>
</dbReference>
<comment type="subcellular location">
    <subcellularLocation>
        <location evidence="1">Membrane</location>
        <topology evidence="1">Multi-pass membrane protein</topology>
    </subcellularLocation>
</comment>
<keyword evidence="4" id="KW-0378">Hydrolase</keyword>
<gene>
    <name evidence="9" type="ORF">J2Z31_000583</name>
</gene>
<protein>
    <submittedName>
        <fullName evidence="9">Membrane associated rhomboid family serine protease</fullName>
    </submittedName>
</protein>
<feature type="domain" description="Peptidase S54 rhomboid" evidence="8">
    <location>
        <begin position="67"/>
        <end position="218"/>
    </location>
</feature>
<comment type="caution">
    <text evidence="9">The sequence shown here is derived from an EMBL/GenBank/DDBJ whole genome shotgun (WGS) entry which is preliminary data.</text>
</comment>
<evidence type="ECO:0000256" key="5">
    <source>
        <dbReference type="ARBA" id="ARBA00022989"/>
    </source>
</evidence>
<evidence type="ECO:0000313" key="10">
    <source>
        <dbReference type="Proteomes" id="UP000730739"/>
    </source>
</evidence>
<evidence type="ECO:0000256" key="2">
    <source>
        <dbReference type="ARBA" id="ARBA00009045"/>
    </source>
</evidence>
<dbReference type="EMBL" id="JAGILA010000001">
    <property type="protein sequence ID" value="MBP2234093.1"/>
    <property type="molecule type" value="Genomic_DNA"/>
</dbReference>
<feature type="transmembrane region" description="Helical" evidence="7">
    <location>
        <begin position="204"/>
        <end position="226"/>
    </location>
</feature>
<feature type="transmembrane region" description="Helical" evidence="7">
    <location>
        <begin position="76"/>
        <end position="95"/>
    </location>
</feature>
<feature type="transmembrane region" description="Helical" evidence="7">
    <location>
        <begin position="15"/>
        <end position="34"/>
    </location>
</feature>
<keyword evidence="9" id="KW-0645">Protease</keyword>
<comment type="similarity">
    <text evidence="2">Belongs to the peptidase S54 family.</text>
</comment>
<evidence type="ECO:0000256" key="7">
    <source>
        <dbReference type="SAM" id="Phobius"/>
    </source>
</evidence>
<keyword evidence="3 7" id="KW-0812">Transmembrane</keyword>
<keyword evidence="10" id="KW-1185">Reference proteome</keyword>
<dbReference type="PANTHER" id="PTHR43731:SF14">
    <property type="entry name" value="PRESENILIN-ASSOCIATED RHOMBOID-LIKE PROTEIN, MITOCHONDRIAL"/>
    <property type="match status" value="1"/>
</dbReference>
<evidence type="ECO:0000256" key="3">
    <source>
        <dbReference type="ARBA" id="ARBA00022692"/>
    </source>
</evidence>
<feature type="transmembrane region" description="Helical" evidence="7">
    <location>
        <begin position="132"/>
        <end position="150"/>
    </location>
</feature>
<dbReference type="GO" id="GO:0008233">
    <property type="term" value="F:peptidase activity"/>
    <property type="evidence" value="ECO:0007669"/>
    <property type="project" value="UniProtKB-KW"/>
</dbReference>
<dbReference type="Pfam" id="PF01694">
    <property type="entry name" value="Rhomboid"/>
    <property type="match status" value="1"/>
</dbReference>
<reference evidence="9 10" key="1">
    <citation type="submission" date="2021-03" db="EMBL/GenBank/DDBJ databases">
        <title>Genomic Encyclopedia of Type Strains, Phase IV (KMG-IV): sequencing the most valuable type-strain genomes for metagenomic binning, comparative biology and taxonomic classification.</title>
        <authorList>
            <person name="Goeker M."/>
        </authorList>
    </citation>
    <scope>NUCLEOTIDE SEQUENCE [LARGE SCALE GENOMIC DNA]</scope>
    <source>
        <strain evidence="9 10">DSM 13372</strain>
    </source>
</reference>
<dbReference type="GO" id="GO:0006508">
    <property type="term" value="P:proteolysis"/>
    <property type="evidence" value="ECO:0007669"/>
    <property type="project" value="UniProtKB-KW"/>
</dbReference>
<name>A0ABS4QTW8_9HYPH</name>
<evidence type="ECO:0000256" key="6">
    <source>
        <dbReference type="ARBA" id="ARBA00023136"/>
    </source>
</evidence>
<organism evidence="9 10">
    <name type="scientific">Sinorhizobium kostiense</name>
    <dbReference type="NCBI Taxonomy" id="76747"/>
    <lineage>
        <taxon>Bacteria</taxon>
        <taxon>Pseudomonadati</taxon>
        <taxon>Pseudomonadota</taxon>
        <taxon>Alphaproteobacteria</taxon>
        <taxon>Hyphomicrobiales</taxon>
        <taxon>Rhizobiaceae</taxon>
        <taxon>Sinorhizobium/Ensifer group</taxon>
        <taxon>Sinorhizobium</taxon>
    </lineage>
</organism>
<evidence type="ECO:0000259" key="8">
    <source>
        <dbReference type="Pfam" id="PF01694"/>
    </source>
</evidence>
<dbReference type="InterPro" id="IPR050925">
    <property type="entry name" value="Rhomboid_protease_S54"/>
</dbReference>
<accession>A0ABS4QTW8</accession>
<dbReference type="RefSeq" id="WP_209600366.1">
    <property type="nucleotide sequence ID" value="NZ_JAGILA010000001.1"/>
</dbReference>
<dbReference type="PANTHER" id="PTHR43731">
    <property type="entry name" value="RHOMBOID PROTEASE"/>
    <property type="match status" value="1"/>
</dbReference>
<sequence length="245" mass="26424">MIPIYDTAPRARTPVVVYGMILANVAIFIWMVGLSGPETGWVLMHFALIPLRYSDPEAALAVGLDPTSYWPLLTSTFLHGGWLHLGLNMWSLWIFGPAMEAHCGRLGFILLYAAGAVAASFAHLVANWTSPVPALGASGAIAAVVAAYAVTYPRAKVMLLVPILFLPLFVPVSALFFAAFWFVLQILQGTQELFAGSMGAGVAWWAHIGGFLLGIFFAKVADALGLGRGIETRRWSGSVPRVPRR</sequence>
<evidence type="ECO:0000256" key="4">
    <source>
        <dbReference type="ARBA" id="ARBA00022801"/>
    </source>
</evidence>
<dbReference type="InterPro" id="IPR022764">
    <property type="entry name" value="Peptidase_S54_rhomboid_dom"/>
</dbReference>
<evidence type="ECO:0000313" key="9">
    <source>
        <dbReference type="EMBL" id="MBP2234093.1"/>
    </source>
</evidence>
<keyword evidence="5 7" id="KW-1133">Transmembrane helix</keyword>
<dbReference type="InterPro" id="IPR035952">
    <property type="entry name" value="Rhomboid-like_sf"/>
</dbReference>
<proteinExistence type="inferred from homology"/>
<dbReference type="Gene3D" id="1.20.1540.10">
    <property type="entry name" value="Rhomboid-like"/>
    <property type="match status" value="1"/>
</dbReference>
<feature type="transmembrane region" description="Helical" evidence="7">
    <location>
        <begin position="107"/>
        <end position="126"/>
    </location>
</feature>
<feature type="transmembrane region" description="Helical" evidence="7">
    <location>
        <begin position="157"/>
        <end position="184"/>
    </location>
</feature>
<keyword evidence="6 7" id="KW-0472">Membrane</keyword>
<dbReference type="SUPFAM" id="SSF144091">
    <property type="entry name" value="Rhomboid-like"/>
    <property type="match status" value="1"/>
</dbReference>